<keyword evidence="3" id="KW-1185">Reference proteome</keyword>
<feature type="region of interest" description="Disordered" evidence="1">
    <location>
        <begin position="455"/>
        <end position="480"/>
    </location>
</feature>
<sequence length="480" mass="50872">MFAPRSQHIPRTYSVYQQPTTSKKNLNKENANANAFPSKTPSRAGKGAALGGLGMGPGTGMRMGLGVKTEGRDRNVLGGQVGAGKGKGKADGSEIEPKRLFASTSTKSTIPPSKSLSSMPTIPSGKPAANAHKTPAPQRRTYQALRTPAPALLPDPAPTPLPSATRTRRRSRQSLSNISLTPIKAQIESHFVTPAPVAWEEELSLGSIEEVGHEVLQGVQEETEEDIEPEYMPPPVEELPWTPAWEHPDLGQIFTTLTAMPPMWTINDEPTIRDIPPFEAISEELSSLTLTGDDELEEAWLRPKVVENQAMQPSKPRVTFGGVIAQPPIAGRTLARSTAPGVAKPSTSAARSTAKPASSLKVSIATRAAASTPASRSNDTARTAASRPLATGRATSRPPVPVPRQPVVRGGAPLGQVQKGRPAMKVDPKDIELISSWGSDDVLGDDLILDLGLDASSRSSEGTSRELESGLGALRLSDRG</sequence>
<proteinExistence type="predicted"/>
<accession>A0A1B9GUK6</accession>
<organism evidence="2 3">
    <name type="scientific">Kwoniella heveanensis BCC8398</name>
    <dbReference type="NCBI Taxonomy" id="1296120"/>
    <lineage>
        <taxon>Eukaryota</taxon>
        <taxon>Fungi</taxon>
        <taxon>Dikarya</taxon>
        <taxon>Basidiomycota</taxon>
        <taxon>Agaricomycotina</taxon>
        <taxon>Tremellomycetes</taxon>
        <taxon>Tremellales</taxon>
        <taxon>Cryptococcaceae</taxon>
        <taxon>Kwoniella</taxon>
    </lineage>
</organism>
<evidence type="ECO:0000313" key="3">
    <source>
        <dbReference type="Proteomes" id="UP000092666"/>
    </source>
</evidence>
<reference evidence="2 3" key="1">
    <citation type="submission" date="2013-07" db="EMBL/GenBank/DDBJ databases">
        <title>The Genome Sequence of Cryptococcus heveanensis BCC8398.</title>
        <authorList>
            <consortium name="The Broad Institute Genome Sequencing Platform"/>
            <person name="Cuomo C."/>
            <person name="Litvintseva A."/>
            <person name="Chen Y."/>
            <person name="Heitman J."/>
            <person name="Sun S."/>
            <person name="Springer D."/>
            <person name="Dromer F."/>
            <person name="Young S.K."/>
            <person name="Zeng Q."/>
            <person name="Gargeya S."/>
            <person name="Fitzgerald M."/>
            <person name="Abouelleil A."/>
            <person name="Alvarado L."/>
            <person name="Berlin A.M."/>
            <person name="Chapman S.B."/>
            <person name="Dewar J."/>
            <person name="Goldberg J."/>
            <person name="Griggs A."/>
            <person name="Gujja S."/>
            <person name="Hansen M."/>
            <person name="Howarth C."/>
            <person name="Imamovic A."/>
            <person name="Larimer J."/>
            <person name="McCowan C."/>
            <person name="Murphy C."/>
            <person name="Pearson M."/>
            <person name="Priest M."/>
            <person name="Roberts A."/>
            <person name="Saif S."/>
            <person name="Shea T."/>
            <person name="Sykes S."/>
            <person name="Wortman J."/>
            <person name="Nusbaum C."/>
            <person name="Birren B."/>
        </authorList>
    </citation>
    <scope>NUCLEOTIDE SEQUENCE [LARGE SCALE GENOMIC DNA]</scope>
    <source>
        <strain evidence="2 3">BCC8398</strain>
    </source>
</reference>
<feature type="compositionally biased region" description="Low complexity" evidence="1">
    <location>
        <begin position="363"/>
        <end position="377"/>
    </location>
</feature>
<feature type="region of interest" description="Disordered" evidence="1">
    <location>
        <begin position="335"/>
        <end position="425"/>
    </location>
</feature>
<dbReference type="STRING" id="1296120.A0A1B9GUK6"/>
<protein>
    <submittedName>
        <fullName evidence="2">Uncharacterized protein</fullName>
    </submittedName>
</protein>
<dbReference type="OrthoDB" id="2565254at2759"/>
<dbReference type="Proteomes" id="UP000092666">
    <property type="component" value="Unassembled WGS sequence"/>
</dbReference>
<evidence type="ECO:0000313" key="2">
    <source>
        <dbReference type="EMBL" id="OCF34708.1"/>
    </source>
</evidence>
<dbReference type="EMBL" id="KV700124">
    <property type="protein sequence ID" value="OCF34708.1"/>
    <property type="molecule type" value="Genomic_DNA"/>
</dbReference>
<feature type="compositionally biased region" description="Low complexity" evidence="1">
    <location>
        <begin position="103"/>
        <end position="118"/>
    </location>
</feature>
<gene>
    <name evidence="2" type="ORF">I316_03751</name>
</gene>
<dbReference type="AlphaFoldDB" id="A0A1B9GUK6"/>
<feature type="region of interest" description="Disordered" evidence="1">
    <location>
        <begin position="1"/>
        <end position="177"/>
    </location>
</feature>
<name>A0A1B9GUK6_9TREE</name>
<evidence type="ECO:0000256" key="1">
    <source>
        <dbReference type="SAM" id="MobiDB-lite"/>
    </source>
</evidence>
<feature type="compositionally biased region" description="Basic and acidic residues" evidence="1">
    <location>
        <begin position="88"/>
        <end position="99"/>
    </location>
</feature>
<feature type="compositionally biased region" description="Gly residues" evidence="1">
    <location>
        <begin position="48"/>
        <end position="63"/>
    </location>
</feature>
<reference evidence="3" key="2">
    <citation type="submission" date="2013-12" db="EMBL/GenBank/DDBJ databases">
        <title>Evolution of pathogenesis and genome organization in the Tremellales.</title>
        <authorList>
            <person name="Cuomo C."/>
            <person name="Litvintseva A."/>
            <person name="Heitman J."/>
            <person name="Chen Y."/>
            <person name="Sun S."/>
            <person name="Springer D."/>
            <person name="Dromer F."/>
            <person name="Young S."/>
            <person name="Zeng Q."/>
            <person name="Chapman S."/>
            <person name="Gujja S."/>
            <person name="Saif S."/>
            <person name="Birren B."/>
        </authorList>
    </citation>
    <scope>NUCLEOTIDE SEQUENCE [LARGE SCALE GENOMIC DNA]</scope>
    <source>
        <strain evidence="3">BCC8398</strain>
    </source>
</reference>
<feature type="compositionally biased region" description="Pro residues" evidence="1">
    <location>
        <begin position="151"/>
        <end position="161"/>
    </location>
</feature>